<keyword evidence="2" id="KW-0328">Glycosyltransferase</keyword>
<dbReference type="PANTHER" id="PTHR43630:SF1">
    <property type="entry name" value="POLY-BETA-1,6-N-ACETYL-D-GLUCOSAMINE SYNTHASE"/>
    <property type="match status" value="1"/>
</dbReference>
<reference evidence="7" key="1">
    <citation type="journal article" date="2019" name="Int. J. Syst. Evol. Microbiol.">
        <title>The Global Catalogue of Microorganisms (GCM) 10K type strain sequencing project: providing services to taxonomists for standard genome sequencing and annotation.</title>
        <authorList>
            <consortium name="The Broad Institute Genomics Platform"/>
            <consortium name="The Broad Institute Genome Sequencing Center for Infectious Disease"/>
            <person name="Wu L."/>
            <person name="Ma J."/>
        </authorList>
    </citation>
    <scope>NUCLEOTIDE SEQUENCE [LARGE SCALE GENOMIC DNA]</scope>
    <source>
        <strain evidence="7">JCM 17452</strain>
    </source>
</reference>
<accession>A0ABP8E7Z1</accession>
<feature type="transmembrane region" description="Helical" evidence="4">
    <location>
        <begin position="343"/>
        <end position="367"/>
    </location>
</feature>
<dbReference type="SUPFAM" id="SSF53448">
    <property type="entry name" value="Nucleotide-diphospho-sugar transferases"/>
    <property type="match status" value="1"/>
</dbReference>
<gene>
    <name evidence="6" type="ORF">GCM10022257_04740</name>
</gene>
<dbReference type="Proteomes" id="UP001500027">
    <property type="component" value="Unassembled WGS sequence"/>
</dbReference>
<name>A0ABP8E7Z1_9FLAO</name>
<feature type="transmembrane region" description="Helical" evidence="4">
    <location>
        <begin position="286"/>
        <end position="306"/>
    </location>
</feature>
<feature type="transmembrane region" description="Helical" evidence="4">
    <location>
        <begin position="6"/>
        <end position="23"/>
    </location>
</feature>
<keyword evidence="4" id="KW-0812">Transmembrane</keyword>
<keyword evidence="4" id="KW-1133">Transmembrane helix</keyword>
<dbReference type="InterPro" id="IPR001173">
    <property type="entry name" value="Glyco_trans_2-like"/>
</dbReference>
<dbReference type="InterPro" id="IPR029044">
    <property type="entry name" value="Nucleotide-diphossugar_trans"/>
</dbReference>
<evidence type="ECO:0000256" key="1">
    <source>
        <dbReference type="ARBA" id="ARBA00006739"/>
    </source>
</evidence>
<keyword evidence="7" id="KW-1185">Reference proteome</keyword>
<evidence type="ECO:0000259" key="5">
    <source>
        <dbReference type="Pfam" id="PF00535"/>
    </source>
</evidence>
<dbReference type="PANTHER" id="PTHR43630">
    <property type="entry name" value="POLY-BETA-1,6-N-ACETYL-D-GLUCOSAMINE SYNTHASE"/>
    <property type="match status" value="1"/>
</dbReference>
<keyword evidence="4" id="KW-0472">Membrane</keyword>
<evidence type="ECO:0000256" key="4">
    <source>
        <dbReference type="SAM" id="Phobius"/>
    </source>
</evidence>
<dbReference type="Gene3D" id="3.90.550.10">
    <property type="entry name" value="Spore Coat Polysaccharide Biosynthesis Protein SpsA, Chain A"/>
    <property type="match status" value="1"/>
</dbReference>
<sequence>MIILNLIITILYLLIIGSFVYGFNKVKTFYLKDIAAKTKFSVIIPFRNEADNLNLLLQSIFELKYTKGSYEIILVDDDSDDDSVKIIEKFIQSNQSKKSIDITVTKNDRYSKSPKKDAITTAVKLSKNDWIITTDADCILPKYWLDSYDEFIQSTNCKCIVAPVKVIKENSFVNNFQMLDFLSLQGATIGGFGIEKPFLCNGANFGYSKDLFHELNGFEGNNNVASGDDIFLLEKALKQYPKQTKYLKNEQSIVATKAQSNWSNLINQRIRWVSKSKASKNWFSKLTGGIVLLFNFLLVLNLFLVLSNNFSVKSFLYILIIKFNIDFFLIYKSESFFNQKEVLKSFIFSFFIYPFFSVYVAIASLFLNFKWKNRTFNK</sequence>
<comment type="caution">
    <text evidence="6">The sequence shown here is derived from an EMBL/GenBank/DDBJ whole genome shotgun (WGS) entry which is preliminary data.</text>
</comment>
<proteinExistence type="inferred from homology"/>
<evidence type="ECO:0000313" key="6">
    <source>
        <dbReference type="EMBL" id="GAA4268373.1"/>
    </source>
</evidence>
<protein>
    <submittedName>
        <fullName evidence="6">Glycosyltransferase</fullName>
    </submittedName>
</protein>
<organism evidence="6 7">
    <name type="scientific">Hyunsoonleella aestuarii</name>
    <dbReference type="NCBI Taxonomy" id="912802"/>
    <lineage>
        <taxon>Bacteria</taxon>
        <taxon>Pseudomonadati</taxon>
        <taxon>Bacteroidota</taxon>
        <taxon>Flavobacteriia</taxon>
        <taxon>Flavobacteriales</taxon>
        <taxon>Flavobacteriaceae</taxon>
    </lineage>
</organism>
<evidence type="ECO:0000313" key="7">
    <source>
        <dbReference type="Proteomes" id="UP001500027"/>
    </source>
</evidence>
<evidence type="ECO:0000256" key="2">
    <source>
        <dbReference type="ARBA" id="ARBA00022676"/>
    </source>
</evidence>
<keyword evidence="3" id="KW-0808">Transferase</keyword>
<comment type="similarity">
    <text evidence="1">Belongs to the glycosyltransferase 2 family.</text>
</comment>
<dbReference type="EMBL" id="BAABAV010000001">
    <property type="protein sequence ID" value="GAA4268373.1"/>
    <property type="molecule type" value="Genomic_DNA"/>
</dbReference>
<feature type="domain" description="Glycosyltransferase 2-like" evidence="5">
    <location>
        <begin position="41"/>
        <end position="214"/>
    </location>
</feature>
<feature type="transmembrane region" description="Helical" evidence="4">
    <location>
        <begin position="312"/>
        <end position="331"/>
    </location>
</feature>
<evidence type="ECO:0000256" key="3">
    <source>
        <dbReference type="ARBA" id="ARBA00022679"/>
    </source>
</evidence>
<dbReference type="Pfam" id="PF00535">
    <property type="entry name" value="Glycos_transf_2"/>
    <property type="match status" value="1"/>
</dbReference>